<evidence type="ECO:0000313" key="2">
    <source>
        <dbReference type="Proteomes" id="UP000680158"/>
    </source>
</evidence>
<evidence type="ECO:0000313" key="1">
    <source>
        <dbReference type="EMBL" id="MBR7746293.1"/>
    </source>
</evidence>
<gene>
    <name evidence="1" type="ORF">KDM92_06835</name>
</gene>
<organism evidence="1 2">
    <name type="scientific">Undibacterium baiyunense</name>
    <dbReference type="NCBI Taxonomy" id="2828731"/>
    <lineage>
        <taxon>Bacteria</taxon>
        <taxon>Pseudomonadati</taxon>
        <taxon>Pseudomonadota</taxon>
        <taxon>Betaproteobacteria</taxon>
        <taxon>Burkholderiales</taxon>
        <taxon>Oxalobacteraceae</taxon>
        <taxon>Undibacterium</taxon>
    </lineage>
</organism>
<dbReference type="Proteomes" id="UP000680158">
    <property type="component" value="Unassembled WGS sequence"/>
</dbReference>
<proteinExistence type="predicted"/>
<dbReference type="EMBL" id="JAGSPM010000003">
    <property type="protein sequence ID" value="MBR7746293.1"/>
    <property type="molecule type" value="Genomic_DNA"/>
</dbReference>
<reference evidence="1 2" key="1">
    <citation type="submission" date="2021-04" db="EMBL/GenBank/DDBJ databases">
        <title>novel species isolated from subtropical streams in China.</title>
        <authorList>
            <person name="Lu H."/>
        </authorList>
    </citation>
    <scope>NUCLEOTIDE SEQUENCE [LARGE SCALE GENOMIC DNA]</scope>
    <source>
        <strain evidence="1 2">BYS107W</strain>
    </source>
</reference>
<dbReference type="AlphaFoldDB" id="A0A941DCM3"/>
<keyword evidence="2" id="KW-1185">Reference proteome</keyword>
<accession>A0A941DCM3</accession>
<protein>
    <submittedName>
        <fullName evidence="1">Uncharacterized protein</fullName>
    </submittedName>
</protein>
<sequence>MTYEEEFKQWIDSCFQQTIPNSVVAFSFNLFEVAETNDVKFGIEMVGTASFDEDDSDWACDEVWGPEVRQTPIPKLFSGDDWEECLINVKSLLQSYIKSHSGTEKFKQGVGIGFVDGEIEVLWQP</sequence>
<comment type="caution">
    <text evidence="1">The sequence shown here is derived from an EMBL/GenBank/DDBJ whole genome shotgun (WGS) entry which is preliminary data.</text>
</comment>
<name>A0A941DCM3_9BURK</name>
<dbReference type="RefSeq" id="WP_212683641.1">
    <property type="nucleotide sequence ID" value="NZ_JAGSPM010000003.1"/>
</dbReference>